<dbReference type="Proteomes" id="UP000095283">
    <property type="component" value="Unplaced"/>
</dbReference>
<comment type="subcellular location">
    <subcellularLocation>
        <location evidence="1">Membrane</location>
        <topology evidence="1">Multi-pass membrane protein</topology>
    </subcellularLocation>
</comment>
<evidence type="ECO:0000256" key="1">
    <source>
        <dbReference type="ARBA" id="ARBA00004141"/>
    </source>
</evidence>
<organism evidence="6 7">
    <name type="scientific">Heterorhabditis bacteriophora</name>
    <name type="common">Entomopathogenic nematode worm</name>
    <dbReference type="NCBI Taxonomy" id="37862"/>
    <lineage>
        <taxon>Eukaryota</taxon>
        <taxon>Metazoa</taxon>
        <taxon>Ecdysozoa</taxon>
        <taxon>Nematoda</taxon>
        <taxon>Chromadorea</taxon>
        <taxon>Rhabditida</taxon>
        <taxon>Rhabditina</taxon>
        <taxon>Rhabditomorpha</taxon>
        <taxon>Strongyloidea</taxon>
        <taxon>Heterorhabditidae</taxon>
        <taxon>Heterorhabditis</taxon>
    </lineage>
</organism>
<evidence type="ECO:0000256" key="3">
    <source>
        <dbReference type="ARBA" id="ARBA00022989"/>
    </source>
</evidence>
<keyword evidence="2" id="KW-0812">Transmembrane</keyword>
<name>A0A1I7XEP9_HETBA</name>
<dbReference type="Pfam" id="PF03798">
    <property type="entry name" value="TRAM_LAG1_CLN8"/>
    <property type="match status" value="1"/>
</dbReference>
<sequence length="91" mass="10426">MFTDWTKAQWQDFGLGCLWIFLSSGYLLHDLIDLLVNEQSARIMELLFHHVIVLLGFAVTLNEESPHEVAVQTIEPSERRVLVDDNTQTVA</sequence>
<keyword evidence="6" id="KW-1185">Reference proteome</keyword>
<reference evidence="7" key="1">
    <citation type="submission" date="2016-11" db="UniProtKB">
        <authorList>
            <consortium name="WormBaseParasite"/>
        </authorList>
    </citation>
    <scope>IDENTIFICATION</scope>
</reference>
<dbReference type="AlphaFoldDB" id="A0A1I7XEP9"/>
<evidence type="ECO:0000313" key="6">
    <source>
        <dbReference type="Proteomes" id="UP000095283"/>
    </source>
</evidence>
<feature type="domain" description="TLC" evidence="5">
    <location>
        <begin position="3"/>
        <end position="61"/>
    </location>
</feature>
<keyword evidence="4" id="KW-0472">Membrane</keyword>
<keyword evidence="3" id="KW-1133">Transmembrane helix</keyword>
<proteinExistence type="predicted"/>
<evidence type="ECO:0000256" key="2">
    <source>
        <dbReference type="ARBA" id="ARBA00022692"/>
    </source>
</evidence>
<evidence type="ECO:0000259" key="5">
    <source>
        <dbReference type="Pfam" id="PF03798"/>
    </source>
</evidence>
<dbReference type="WBParaSite" id="Hba_16009">
    <property type="protein sequence ID" value="Hba_16009"/>
    <property type="gene ID" value="Hba_16009"/>
</dbReference>
<accession>A0A1I7XEP9</accession>
<evidence type="ECO:0000256" key="4">
    <source>
        <dbReference type="ARBA" id="ARBA00023136"/>
    </source>
</evidence>
<dbReference type="GO" id="GO:0016020">
    <property type="term" value="C:membrane"/>
    <property type="evidence" value="ECO:0007669"/>
    <property type="project" value="UniProtKB-SubCell"/>
</dbReference>
<dbReference type="InterPro" id="IPR006634">
    <property type="entry name" value="TLC-dom"/>
</dbReference>
<evidence type="ECO:0000313" key="7">
    <source>
        <dbReference type="WBParaSite" id="Hba_16009"/>
    </source>
</evidence>
<protein>
    <submittedName>
        <fullName evidence="7">TLC domain-containing protein</fullName>
    </submittedName>
</protein>